<name>A0A090MP91_AFIFE</name>
<dbReference type="Pfam" id="PF02583">
    <property type="entry name" value="Trns_repr_metal"/>
    <property type="match status" value="1"/>
</dbReference>
<gene>
    <name evidence="2" type="primary">frmR_3</name>
    <name evidence="3" type="synonym">frmR_2</name>
    <name evidence="2" type="ORF">BN961_02628</name>
    <name evidence="3" type="ORF">NCTC12722_02345</name>
</gene>
<dbReference type="PANTHER" id="PTHR33677:SF5">
    <property type="entry name" value="TRANSCRIPTIONAL REPRESSOR FRMR"/>
    <property type="match status" value="1"/>
</dbReference>
<evidence type="ECO:0000313" key="3">
    <source>
        <dbReference type="EMBL" id="SUU85136.1"/>
    </source>
</evidence>
<dbReference type="AlphaFoldDB" id="A0A090MP91"/>
<dbReference type="CDD" id="cd10153">
    <property type="entry name" value="RcnR-FrmR-like_DUF156"/>
    <property type="match status" value="1"/>
</dbReference>
<dbReference type="InterPro" id="IPR003735">
    <property type="entry name" value="Metal_Tscrpt_repr"/>
</dbReference>
<reference evidence="3 5" key="2">
    <citation type="submission" date="2018-06" db="EMBL/GenBank/DDBJ databases">
        <authorList>
            <consortium name="Pathogen Informatics"/>
            <person name="Doyle S."/>
        </authorList>
    </citation>
    <scope>NUCLEOTIDE SEQUENCE [LARGE SCALE GENOMIC DNA]</scope>
    <source>
        <strain evidence="3 5">NCTC12722</strain>
    </source>
</reference>
<dbReference type="EMBL" id="UIGB01000001">
    <property type="protein sequence ID" value="SUU85136.1"/>
    <property type="molecule type" value="Genomic_DNA"/>
</dbReference>
<accession>A0A090MP91</accession>
<dbReference type="InterPro" id="IPR038390">
    <property type="entry name" value="Metal_Tscrpt_repr_sf"/>
</dbReference>
<dbReference type="GO" id="GO:0045892">
    <property type="term" value="P:negative regulation of DNA-templated transcription"/>
    <property type="evidence" value="ECO:0007669"/>
    <property type="project" value="UniProtKB-ARBA"/>
</dbReference>
<dbReference type="EMBL" id="CCAZ020000001">
    <property type="protein sequence ID" value="CEG09205.1"/>
    <property type="molecule type" value="Genomic_DNA"/>
</dbReference>
<dbReference type="GO" id="GO:0003677">
    <property type="term" value="F:DNA binding"/>
    <property type="evidence" value="ECO:0007669"/>
    <property type="project" value="InterPro"/>
</dbReference>
<organism evidence="2 4">
    <name type="scientific">Afipia felis</name>
    <name type="common">Cat scratch disease bacillus</name>
    <dbReference type="NCBI Taxonomy" id="1035"/>
    <lineage>
        <taxon>Bacteria</taxon>
        <taxon>Pseudomonadati</taxon>
        <taxon>Pseudomonadota</taxon>
        <taxon>Alphaproteobacteria</taxon>
        <taxon>Hyphomicrobiales</taxon>
        <taxon>Nitrobacteraceae</taxon>
        <taxon>Afipia</taxon>
    </lineage>
</organism>
<dbReference type="Proteomes" id="UP000035762">
    <property type="component" value="Unassembled WGS sequence"/>
</dbReference>
<dbReference type="STRING" id="1035.BN961_02628"/>
<reference evidence="2 4" key="1">
    <citation type="journal article" date="2014" name="Genome Announc.">
        <title>Genome Sequence of Afipia felis Strain 76713, Isolated in Hospital Water Using an Amoeba Co-Culture Procedure.</title>
        <authorList>
            <person name="Benamar S."/>
            <person name="La Scola B."/>
            <person name="Croce O."/>
        </authorList>
    </citation>
    <scope>NUCLEOTIDE SEQUENCE [LARGE SCALE GENOMIC DNA]</scope>
    <source>
        <strain evidence="2 4">76713</strain>
    </source>
</reference>
<dbReference type="Gene3D" id="1.20.58.1000">
    <property type="entry name" value="Metal-sensitive repressor, helix protomer"/>
    <property type="match status" value="1"/>
</dbReference>
<evidence type="ECO:0000313" key="4">
    <source>
        <dbReference type="Proteomes" id="UP000035762"/>
    </source>
</evidence>
<dbReference type="OrthoDB" id="9806052at2"/>
<evidence type="ECO:0000313" key="5">
    <source>
        <dbReference type="Proteomes" id="UP000254343"/>
    </source>
</evidence>
<dbReference type="GO" id="GO:0046872">
    <property type="term" value="F:metal ion binding"/>
    <property type="evidence" value="ECO:0007669"/>
    <property type="project" value="InterPro"/>
</dbReference>
<evidence type="ECO:0000313" key="2">
    <source>
        <dbReference type="EMBL" id="CEG09205.1"/>
    </source>
</evidence>
<dbReference type="Proteomes" id="UP000254343">
    <property type="component" value="Unassembled WGS sequence"/>
</dbReference>
<evidence type="ECO:0000256" key="1">
    <source>
        <dbReference type="ARBA" id="ARBA00005260"/>
    </source>
</evidence>
<dbReference type="PANTHER" id="PTHR33677">
    <property type="entry name" value="TRANSCRIPTIONAL REPRESSOR FRMR-RELATED"/>
    <property type="match status" value="1"/>
</dbReference>
<protein>
    <submittedName>
        <fullName evidence="2 3">transcriptional repressor FrmR</fullName>
    </submittedName>
</protein>
<comment type="similarity">
    <text evidence="1">Belongs to the FrmR/RcnR family.</text>
</comment>
<sequence length="91" mass="10230">MSHTTREKTKLLNRVRRIRGQMEAVERALEDETGCAEVLQLIAGVRGAINGLMAEVVEDHILLHVADHDLDQEQRNEGAAELIDVVRAYLK</sequence>
<proteinExistence type="inferred from homology"/>
<keyword evidence="4" id="KW-1185">Reference proteome</keyword>
<dbReference type="RefSeq" id="WP_002715961.1">
    <property type="nucleotide sequence ID" value="NZ_CCAZ020000001.1"/>
</dbReference>